<proteinExistence type="predicted"/>
<protein>
    <submittedName>
        <fullName evidence="1">Uncharacterized protein</fullName>
    </submittedName>
</protein>
<sequence length="87" mass="10454">MCTTTLLVEAHELVPPHSIPDLLSSFRWCHLPYIRIQIVKQKERTEDKRQRPRTREFDMVFISSIFCYENRKHGEKICRSSYHIGHI</sequence>
<accession>A0A0A9DDW5</accession>
<evidence type="ECO:0000313" key="1">
    <source>
        <dbReference type="EMBL" id="JAD86769.1"/>
    </source>
</evidence>
<name>A0A0A9DDW5_ARUDO</name>
<reference evidence="1" key="2">
    <citation type="journal article" date="2015" name="Data Brief">
        <title>Shoot transcriptome of the giant reed, Arundo donax.</title>
        <authorList>
            <person name="Barrero R.A."/>
            <person name="Guerrero F.D."/>
            <person name="Moolhuijzen P."/>
            <person name="Goolsby J.A."/>
            <person name="Tidwell J."/>
            <person name="Bellgard S.E."/>
            <person name="Bellgard M.I."/>
        </authorList>
    </citation>
    <scope>NUCLEOTIDE SEQUENCE</scope>
    <source>
        <tissue evidence="1">Shoot tissue taken approximately 20 cm above the soil surface</tissue>
    </source>
</reference>
<organism evidence="1">
    <name type="scientific">Arundo donax</name>
    <name type="common">Giant reed</name>
    <name type="synonym">Donax arundinaceus</name>
    <dbReference type="NCBI Taxonomy" id="35708"/>
    <lineage>
        <taxon>Eukaryota</taxon>
        <taxon>Viridiplantae</taxon>
        <taxon>Streptophyta</taxon>
        <taxon>Embryophyta</taxon>
        <taxon>Tracheophyta</taxon>
        <taxon>Spermatophyta</taxon>
        <taxon>Magnoliopsida</taxon>
        <taxon>Liliopsida</taxon>
        <taxon>Poales</taxon>
        <taxon>Poaceae</taxon>
        <taxon>PACMAD clade</taxon>
        <taxon>Arundinoideae</taxon>
        <taxon>Arundineae</taxon>
        <taxon>Arundo</taxon>
    </lineage>
</organism>
<reference evidence="1" key="1">
    <citation type="submission" date="2014-09" db="EMBL/GenBank/DDBJ databases">
        <authorList>
            <person name="Magalhaes I.L.F."/>
            <person name="Oliveira U."/>
            <person name="Santos F.R."/>
            <person name="Vidigal T.H.D.A."/>
            <person name="Brescovit A.D."/>
            <person name="Santos A.J."/>
        </authorList>
    </citation>
    <scope>NUCLEOTIDE SEQUENCE</scope>
    <source>
        <tissue evidence="1">Shoot tissue taken approximately 20 cm above the soil surface</tissue>
    </source>
</reference>
<dbReference type="AlphaFoldDB" id="A0A0A9DDW5"/>
<dbReference type="EMBL" id="GBRH01211126">
    <property type="protein sequence ID" value="JAD86769.1"/>
    <property type="molecule type" value="Transcribed_RNA"/>
</dbReference>